<dbReference type="InterPro" id="IPR036388">
    <property type="entry name" value="WH-like_DNA-bd_sf"/>
</dbReference>
<evidence type="ECO:0000259" key="7">
    <source>
        <dbReference type="Pfam" id="PF08281"/>
    </source>
</evidence>
<comment type="caution">
    <text evidence="8">The sequence shown here is derived from an EMBL/GenBank/DDBJ whole genome shotgun (WGS) entry which is preliminary data.</text>
</comment>
<dbReference type="PANTHER" id="PTHR43133:SF8">
    <property type="entry name" value="RNA POLYMERASE SIGMA FACTOR HI_1459-RELATED"/>
    <property type="match status" value="1"/>
</dbReference>
<dbReference type="Pfam" id="PF08281">
    <property type="entry name" value="Sigma70_r4_2"/>
    <property type="match status" value="1"/>
</dbReference>
<dbReference type="Gene3D" id="1.10.10.10">
    <property type="entry name" value="Winged helix-like DNA-binding domain superfamily/Winged helix DNA-binding domain"/>
    <property type="match status" value="1"/>
</dbReference>
<protein>
    <submittedName>
        <fullName evidence="8">Sigma-70 family RNA polymerase sigma factor</fullName>
    </submittedName>
</protein>
<evidence type="ECO:0000256" key="4">
    <source>
        <dbReference type="ARBA" id="ARBA00023125"/>
    </source>
</evidence>
<dbReference type="InterPro" id="IPR007627">
    <property type="entry name" value="RNA_pol_sigma70_r2"/>
</dbReference>
<name>A0A420VT13_9SPHI</name>
<dbReference type="InterPro" id="IPR013325">
    <property type="entry name" value="RNA_pol_sigma_r2"/>
</dbReference>
<dbReference type="AlphaFoldDB" id="A0A420VT13"/>
<keyword evidence="5" id="KW-0804">Transcription</keyword>
<dbReference type="InterPro" id="IPR014284">
    <property type="entry name" value="RNA_pol_sigma-70_dom"/>
</dbReference>
<evidence type="ECO:0000313" key="8">
    <source>
        <dbReference type="EMBL" id="RKO69454.1"/>
    </source>
</evidence>
<evidence type="ECO:0000256" key="5">
    <source>
        <dbReference type="ARBA" id="ARBA00023163"/>
    </source>
</evidence>
<dbReference type="EMBL" id="RBWS01000019">
    <property type="protein sequence ID" value="RKO69454.1"/>
    <property type="molecule type" value="Genomic_DNA"/>
</dbReference>
<feature type="domain" description="RNA polymerase sigma factor 70 region 4 type 2" evidence="7">
    <location>
        <begin position="124"/>
        <end position="173"/>
    </location>
</feature>
<dbReference type="Proteomes" id="UP000282423">
    <property type="component" value="Unassembled WGS sequence"/>
</dbReference>
<evidence type="ECO:0000259" key="6">
    <source>
        <dbReference type="Pfam" id="PF04542"/>
    </source>
</evidence>
<keyword evidence="4" id="KW-0238">DNA-binding</keyword>
<dbReference type="InterPro" id="IPR039425">
    <property type="entry name" value="RNA_pol_sigma-70-like"/>
</dbReference>
<dbReference type="RefSeq" id="WP_121126383.1">
    <property type="nucleotide sequence ID" value="NZ_RBWS01000019.1"/>
</dbReference>
<organism evidence="8 9">
    <name type="scientific">Sphingobacterium puteale</name>
    <dbReference type="NCBI Taxonomy" id="2420510"/>
    <lineage>
        <taxon>Bacteria</taxon>
        <taxon>Pseudomonadati</taxon>
        <taxon>Bacteroidota</taxon>
        <taxon>Sphingobacteriia</taxon>
        <taxon>Sphingobacteriales</taxon>
        <taxon>Sphingobacteriaceae</taxon>
        <taxon>Sphingobacterium</taxon>
    </lineage>
</organism>
<dbReference type="Gene3D" id="1.10.1740.10">
    <property type="match status" value="1"/>
</dbReference>
<dbReference type="InterPro" id="IPR013249">
    <property type="entry name" value="RNA_pol_sigma70_r4_t2"/>
</dbReference>
<dbReference type="OrthoDB" id="659577at2"/>
<keyword evidence="2" id="KW-0805">Transcription regulation</keyword>
<dbReference type="SUPFAM" id="SSF88946">
    <property type="entry name" value="Sigma2 domain of RNA polymerase sigma factors"/>
    <property type="match status" value="1"/>
</dbReference>
<accession>A0A420VT13</accession>
<evidence type="ECO:0000313" key="9">
    <source>
        <dbReference type="Proteomes" id="UP000282423"/>
    </source>
</evidence>
<dbReference type="InterPro" id="IPR013324">
    <property type="entry name" value="RNA_pol_sigma_r3/r4-like"/>
</dbReference>
<sequence>MDLKGFPLDLEEFERFQMADGRVFRKIFDCYKPSLQEKVCRLTSSPTEAEEIVQEVFVQLFLKRKEIPSAEAIFPFLYVVAKRLAISHFRKEVIRKQYRMDSGNIQLNTTSCAHIQLEQKEREQMLEKIIDALPAQQKRIYQMNKFEEKSYQEIAEHIGISRNTVRNHLTAACSFVKLRLQKILFTLAVLLVLC</sequence>
<keyword evidence="3" id="KW-0731">Sigma factor</keyword>
<gene>
    <name evidence="8" type="ORF">D7322_22090</name>
</gene>
<dbReference type="PANTHER" id="PTHR43133">
    <property type="entry name" value="RNA POLYMERASE ECF-TYPE SIGMA FACTO"/>
    <property type="match status" value="1"/>
</dbReference>
<dbReference type="NCBIfam" id="TIGR02937">
    <property type="entry name" value="sigma70-ECF"/>
    <property type="match status" value="1"/>
</dbReference>
<comment type="similarity">
    <text evidence="1">Belongs to the sigma-70 factor family. ECF subfamily.</text>
</comment>
<evidence type="ECO:0000256" key="1">
    <source>
        <dbReference type="ARBA" id="ARBA00010641"/>
    </source>
</evidence>
<reference evidence="8 9" key="1">
    <citation type="submission" date="2018-10" db="EMBL/GenBank/DDBJ databases">
        <title>Sphingobacterium sp. M05W1-28.</title>
        <authorList>
            <person name="Cai H."/>
        </authorList>
    </citation>
    <scope>NUCLEOTIDE SEQUENCE [LARGE SCALE GENOMIC DNA]</scope>
    <source>
        <strain evidence="8 9">M05W1-28</strain>
    </source>
</reference>
<keyword evidence="9" id="KW-1185">Reference proteome</keyword>
<feature type="domain" description="RNA polymerase sigma-70 region 2" evidence="6">
    <location>
        <begin position="28"/>
        <end position="92"/>
    </location>
</feature>
<dbReference type="GO" id="GO:0003677">
    <property type="term" value="F:DNA binding"/>
    <property type="evidence" value="ECO:0007669"/>
    <property type="project" value="UniProtKB-KW"/>
</dbReference>
<dbReference type="Pfam" id="PF04542">
    <property type="entry name" value="Sigma70_r2"/>
    <property type="match status" value="1"/>
</dbReference>
<dbReference type="GO" id="GO:0006352">
    <property type="term" value="P:DNA-templated transcription initiation"/>
    <property type="evidence" value="ECO:0007669"/>
    <property type="project" value="InterPro"/>
</dbReference>
<dbReference type="SUPFAM" id="SSF88659">
    <property type="entry name" value="Sigma3 and sigma4 domains of RNA polymerase sigma factors"/>
    <property type="match status" value="1"/>
</dbReference>
<evidence type="ECO:0000256" key="2">
    <source>
        <dbReference type="ARBA" id="ARBA00023015"/>
    </source>
</evidence>
<dbReference type="GO" id="GO:0016987">
    <property type="term" value="F:sigma factor activity"/>
    <property type="evidence" value="ECO:0007669"/>
    <property type="project" value="UniProtKB-KW"/>
</dbReference>
<evidence type="ECO:0000256" key="3">
    <source>
        <dbReference type="ARBA" id="ARBA00023082"/>
    </source>
</evidence>
<proteinExistence type="inferred from homology"/>
<dbReference type="CDD" id="cd06171">
    <property type="entry name" value="Sigma70_r4"/>
    <property type="match status" value="1"/>
</dbReference>